<name>A0A5R9FLS4_9ACTN</name>
<comment type="caution">
    <text evidence="1">The sequence shown here is derived from an EMBL/GenBank/DDBJ whole genome shotgun (WGS) entry which is preliminary data.</text>
</comment>
<sequence length="231" mass="24557">MTTSPPQFLLHPSVNAPGEGIWFATPAGFTDLPLEALVAPLGAPEAKTSAEALSYLLASAPDEMIRQRFIAQLATAQRMFHALQAEGTVHCSLGLHRDDTGDGDGGALLSLFTITWVGIARSPRGATAARAVATAERHTHVEYAELPCGPATFSETVRTATGESGLPQDPLLQIHAHLPHPDGASLALLTLSTTAVAHREHYRAFLRHIANLVSFESPFGPVSEDEGSRRT</sequence>
<keyword evidence="2" id="KW-1185">Reference proteome</keyword>
<proteinExistence type="predicted"/>
<gene>
    <name evidence="1" type="ORF">FE633_28405</name>
</gene>
<organism evidence="1 2">
    <name type="scientific">Streptomyces montanus</name>
    <dbReference type="NCBI Taxonomy" id="2580423"/>
    <lineage>
        <taxon>Bacteria</taxon>
        <taxon>Bacillati</taxon>
        <taxon>Actinomycetota</taxon>
        <taxon>Actinomycetes</taxon>
        <taxon>Kitasatosporales</taxon>
        <taxon>Streptomycetaceae</taxon>
        <taxon>Streptomyces</taxon>
    </lineage>
</organism>
<dbReference type="Proteomes" id="UP000305906">
    <property type="component" value="Unassembled WGS sequence"/>
</dbReference>
<dbReference type="AlphaFoldDB" id="A0A5R9FLS4"/>
<dbReference type="EMBL" id="VBZC01000035">
    <property type="protein sequence ID" value="TLS42920.1"/>
    <property type="molecule type" value="Genomic_DNA"/>
</dbReference>
<reference evidence="1 2" key="1">
    <citation type="submission" date="2019-05" db="EMBL/GenBank/DDBJ databases">
        <title>Streptomyces sp. NEAU-C151, a novel actinomycete isolated from soil.</title>
        <authorList>
            <person name="Han L."/>
            <person name="Jiang H."/>
        </authorList>
    </citation>
    <scope>NUCLEOTIDE SEQUENCE [LARGE SCALE GENOMIC DNA]</scope>
    <source>
        <strain evidence="1 2">NEAU-C151</strain>
    </source>
</reference>
<evidence type="ECO:0000313" key="2">
    <source>
        <dbReference type="Proteomes" id="UP000305906"/>
    </source>
</evidence>
<protein>
    <submittedName>
        <fullName evidence="1">Uncharacterized protein</fullName>
    </submittedName>
</protein>
<evidence type="ECO:0000313" key="1">
    <source>
        <dbReference type="EMBL" id="TLS42920.1"/>
    </source>
</evidence>
<accession>A0A5R9FLS4</accession>